<sequence length="356" mass="38027">MFDMLASKIGEAQAFADGLVNLDVINMDRLLEEQEREERSKEESLRLLRSSEETTDASSSQDSSGTSTTAATAGRSEREANSLGSVGALGDIEIPQLRQEDNAELRSHPSPRGSTSEHSSFGDRFASMEDGGVNFEDEFDPILASIRKPQQPPASTTAAASSMSPRGRPAATTAAAPPSGRERGREANDAGRPTTGSSLAAGFLSMLPGDMRAKAGEVMAQSSARISESANAFRSALGPGGAAQSATDKSKRRQSDHTCRGVDGGDHELEEGRGDEDDVRLMNVNEVLSEEERQQLASFAGGAGAGRFCGWRRLRKYVPVFVGIGLLGLLYLWRWTTLLVGKDTANEVKVLGSERM</sequence>
<feature type="region of interest" description="Disordered" evidence="1">
    <location>
        <begin position="32"/>
        <end position="201"/>
    </location>
</feature>
<reference evidence="3 4" key="1">
    <citation type="journal article" date="2010" name="Nature">
        <title>The Ectocarpus genome and the independent evolution of multicellularity in brown algae.</title>
        <authorList>
            <person name="Cock J.M."/>
            <person name="Sterck L."/>
            <person name="Rouze P."/>
            <person name="Scornet D."/>
            <person name="Allen A.E."/>
            <person name="Amoutzias G."/>
            <person name="Anthouard V."/>
            <person name="Artiguenave F."/>
            <person name="Aury J.M."/>
            <person name="Badger J.H."/>
            <person name="Beszteri B."/>
            <person name="Billiau K."/>
            <person name="Bonnet E."/>
            <person name="Bothwell J.H."/>
            <person name="Bowler C."/>
            <person name="Boyen C."/>
            <person name="Brownlee C."/>
            <person name="Carrano C.J."/>
            <person name="Charrier B."/>
            <person name="Cho G.Y."/>
            <person name="Coelho S.M."/>
            <person name="Collen J."/>
            <person name="Corre E."/>
            <person name="Da Silva C."/>
            <person name="Delage L."/>
            <person name="Delaroque N."/>
            <person name="Dittami S.M."/>
            <person name="Doulbeau S."/>
            <person name="Elias M."/>
            <person name="Farnham G."/>
            <person name="Gachon C.M."/>
            <person name="Gschloessl B."/>
            <person name="Heesch S."/>
            <person name="Jabbari K."/>
            <person name="Jubin C."/>
            <person name="Kawai H."/>
            <person name="Kimura K."/>
            <person name="Kloareg B."/>
            <person name="Kupper F.C."/>
            <person name="Lang D."/>
            <person name="Le Bail A."/>
            <person name="Leblanc C."/>
            <person name="Lerouge P."/>
            <person name="Lohr M."/>
            <person name="Lopez P.J."/>
            <person name="Martens C."/>
            <person name="Maumus F."/>
            <person name="Michel G."/>
            <person name="Miranda-Saavedra D."/>
            <person name="Morales J."/>
            <person name="Moreau H."/>
            <person name="Motomura T."/>
            <person name="Nagasato C."/>
            <person name="Napoli C.A."/>
            <person name="Nelson D.R."/>
            <person name="Nyvall-Collen P."/>
            <person name="Peters A.F."/>
            <person name="Pommier C."/>
            <person name="Potin P."/>
            <person name="Poulain J."/>
            <person name="Quesneville H."/>
            <person name="Read B."/>
            <person name="Rensing S.A."/>
            <person name="Ritter A."/>
            <person name="Rousvoal S."/>
            <person name="Samanta M."/>
            <person name="Samson G."/>
            <person name="Schroeder D.C."/>
            <person name="Segurens B."/>
            <person name="Strittmatter M."/>
            <person name="Tonon T."/>
            <person name="Tregear J.W."/>
            <person name="Valentin K."/>
            <person name="von Dassow P."/>
            <person name="Yamagishi T."/>
            <person name="Van de Peer Y."/>
            <person name="Wincker P."/>
        </authorList>
    </citation>
    <scope>NUCLEOTIDE SEQUENCE [LARGE SCALE GENOMIC DNA]</scope>
    <source>
        <strain evidence="4">Ec32 / CCAP1310/4</strain>
    </source>
</reference>
<evidence type="ECO:0000313" key="3">
    <source>
        <dbReference type="EMBL" id="CBJ25695.1"/>
    </source>
</evidence>
<feature type="region of interest" description="Disordered" evidence="1">
    <location>
        <begin position="231"/>
        <end position="276"/>
    </location>
</feature>
<accession>D7G702</accession>
<evidence type="ECO:0008006" key="5">
    <source>
        <dbReference type="Google" id="ProtNLM"/>
    </source>
</evidence>
<organism evidence="3 4">
    <name type="scientific">Ectocarpus siliculosus</name>
    <name type="common">Brown alga</name>
    <name type="synonym">Conferva siliculosa</name>
    <dbReference type="NCBI Taxonomy" id="2880"/>
    <lineage>
        <taxon>Eukaryota</taxon>
        <taxon>Sar</taxon>
        <taxon>Stramenopiles</taxon>
        <taxon>Ochrophyta</taxon>
        <taxon>PX clade</taxon>
        <taxon>Phaeophyceae</taxon>
        <taxon>Ectocarpales</taxon>
        <taxon>Ectocarpaceae</taxon>
        <taxon>Ectocarpus</taxon>
    </lineage>
</organism>
<proteinExistence type="predicted"/>
<evidence type="ECO:0000313" key="4">
    <source>
        <dbReference type="Proteomes" id="UP000002630"/>
    </source>
</evidence>
<feature type="compositionally biased region" description="Low complexity" evidence="1">
    <location>
        <begin position="56"/>
        <end position="74"/>
    </location>
</feature>
<dbReference type="EMBL" id="FN649035">
    <property type="protein sequence ID" value="CBJ25695.1"/>
    <property type="molecule type" value="Genomic_DNA"/>
</dbReference>
<feature type="compositionally biased region" description="Basic and acidic residues" evidence="1">
    <location>
        <begin position="32"/>
        <end position="52"/>
    </location>
</feature>
<feature type="compositionally biased region" description="Basic and acidic residues" evidence="1">
    <location>
        <begin position="180"/>
        <end position="189"/>
    </location>
</feature>
<keyword evidence="2" id="KW-1133">Transmembrane helix</keyword>
<keyword evidence="2" id="KW-0472">Membrane</keyword>
<keyword evidence="2" id="KW-0812">Transmembrane</keyword>
<gene>
    <name evidence="3" type="ORF">Esi_0008_0121</name>
</gene>
<evidence type="ECO:0000256" key="2">
    <source>
        <dbReference type="SAM" id="Phobius"/>
    </source>
</evidence>
<evidence type="ECO:0000256" key="1">
    <source>
        <dbReference type="SAM" id="MobiDB-lite"/>
    </source>
</evidence>
<dbReference type="AlphaFoldDB" id="D7G702"/>
<protein>
    <recommendedName>
        <fullName evidence="5">Transmembrane protein</fullName>
    </recommendedName>
</protein>
<feature type="compositionally biased region" description="Low complexity" evidence="1">
    <location>
        <begin position="153"/>
        <end position="179"/>
    </location>
</feature>
<dbReference type="Proteomes" id="UP000002630">
    <property type="component" value="Linkage Group LG02"/>
</dbReference>
<feature type="compositionally biased region" description="Basic and acidic residues" evidence="1">
    <location>
        <begin position="98"/>
        <end position="107"/>
    </location>
</feature>
<dbReference type="InParanoid" id="D7G702"/>
<feature type="transmembrane region" description="Helical" evidence="2">
    <location>
        <begin position="317"/>
        <end position="333"/>
    </location>
</feature>
<feature type="compositionally biased region" description="Basic and acidic residues" evidence="1">
    <location>
        <begin position="253"/>
        <end position="272"/>
    </location>
</feature>
<name>D7G702_ECTSI</name>
<dbReference type="EMBL" id="FN649727">
    <property type="protein sequence ID" value="CBJ25695.1"/>
    <property type="molecule type" value="Genomic_DNA"/>
</dbReference>
<keyword evidence="4" id="KW-1185">Reference proteome</keyword>